<evidence type="ECO:0000313" key="2">
    <source>
        <dbReference type="Proteomes" id="UP000562464"/>
    </source>
</evidence>
<gene>
    <name evidence="1" type="ORF">HNQ37_000227</name>
</gene>
<accession>A0A841C511</accession>
<dbReference type="RefSeq" id="WP_183538468.1">
    <property type="nucleotide sequence ID" value="NZ_JACHHV010000002.1"/>
</dbReference>
<dbReference type="InterPro" id="IPR036412">
    <property type="entry name" value="HAD-like_sf"/>
</dbReference>
<organism evidence="1 2">
    <name type="scientific">Lactovum miscens</name>
    <dbReference type="NCBI Taxonomy" id="190387"/>
    <lineage>
        <taxon>Bacteria</taxon>
        <taxon>Bacillati</taxon>
        <taxon>Bacillota</taxon>
        <taxon>Bacilli</taxon>
        <taxon>Lactobacillales</taxon>
        <taxon>Streptococcaceae</taxon>
        <taxon>Lactovum</taxon>
    </lineage>
</organism>
<dbReference type="AlphaFoldDB" id="A0A841C511"/>
<dbReference type="SFLD" id="SFLDG01129">
    <property type="entry name" value="C1.5:_HAD__Beta-PGM__Phosphata"/>
    <property type="match status" value="1"/>
</dbReference>
<reference evidence="1 2" key="1">
    <citation type="submission" date="2020-08" db="EMBL/GenBank/DDBJ databases">
        <title>Genomic Encyclopedia of Type Strains, Phase IV (KMG-IV): sequencing the most valuable type-strain genomes for metagenomic binning, comparative biology and taxonomic classification.</title>
        <authorList>
            <person name="Goeker M."/>
        </authorList>
    </citation>
    <scope>NUCLEOTIDE SEQUENCE [LARGE SCALE GENOMIC DNA]</scope>
    <source>
        <strain evidence="1 2">DSM 14925</strain>
    </source>
</reference>
<protein>
    <submittedName>
        <fullName evidence="1">Putative hydrolase of the HAD superfamily</fullName>
    </submittedName>
</protein>
<dbReference type="InterPro" id="IPR006439">
    <property type="entry name" value="HAD-SF_hydro_IA"/>
</dbReference>
<dbReference type="Gene3D" id="3.40.50.1000">
    <property type="entry name" value="HAD superfamily/HAD-like"/>
    <property type="match status" value="1"/>
</dbReference>
<keyword evidence="1" id="KW-0378">Hydrolase</keyword>
<dbReference type="InterPro" id="IPR023198">
    <property type="entry name" value="PGP-like_dom2"/>
</dbReference>
<dbReference type="NCBIfam" id="TIGR01509">
    <property type="entry name" value="HAD-SF-IA-v3"/>
    <property type="match status" value="1"/>
</dbReference>
<dbReference type="Proteomes" id="UP000562464">
    <property type="component" value="Unassembled WGS sequence"/>
</dbReference>
<dbReference type="GO" id="GO:0016787">
    <property type="term" value="F:hydrolase activity"/>
    <property type="evidence" value="ECO:0007669"/>
    <property type="project" value="UniProtKB-KW"/>
</dbReference>
<dbReference type="PANTHER" id="PTHR43611">
    <property type="entry name" value="ALPHA-D-GLUCOSE 1-PHOSPHATE PHOSPHATASE"/>
    <property type="match status" value="1"/>
</dbReference>
<dbReference type="InterPro" id="IPR023214">
    <property type="entry name" value="HAD_sf"/>
</dbReference>
<proteinExistence type="predicted"/>
<dbReference type="SUPFAM" id="SSF56784">
    <property type="entry name" value="HAD-like"/>
    <property type="match status" value="1"/>
</dbReference>
<dbReference type="SFLD" id="SFLDS00003">
    <property type="entry name" value="Haloacid_Dehalogenase"/>
    <property type="match status" value="1"/>
</dbReference>
<name>A0A841C511_9LACT</name>
<dbReference type="Pfam" id="PF00702">
    <property type="entry name" value="Hydrolase"/>
    <property type="match status" value="1"/>
</dbReference>
<comment type="caution">
    <text evidence="1">The sequence shown here is derived from an EMBL/GenBank/DDBJ whole genome shotgun (WGS) entry which is preliminary data.</text>
</comment>
<dbReference type="EMBL" id="JACHHV010000002">
    <property type="protein sequence ID" value="MBB5887357.1"/>
    <property type="molecule type" value="Genomic_DNA"/>
</dbReference>
<sequence>MEEIKAIIFDLGGVIIDLDQESEIRYFVEQGIPDYENIFSQKNMTNFFKEQEVGDISEPEFYEGFRKLTNVRLSDEKIEEGWNKILTDFLSERIMYLEELSKRYPIYLFSNTNTIHTREFEKRCLGQFGRPLSSYFRELFYSQELGLRKPEREAFIKVIELAGLDVKTTVFIDDNRDNIEGAISVGLQTMHLTSPTTILDLKF</sequence>
<keyword evidence="2" id="KW-1185">Reference proteome</keyword>
<dbReference type="CDD" id="cd02603">
    <property type="entry name" value="HAD_sEH-N_like"/>
    <property type="match status" value="1"/>
</dbReference>
<evidence type="ECO:0000313" key="1">
    <source>
        <dbReference type="EMBL" id="MBB5887357.1"/>
    </source>
</evidence>
<dbReference type="PANTHER" id="PTHR43611:SF3">
    <property type="entry name" value="FLAVIN MONONUCLEOTIDE HYDROLASE 1, CHLOROPLATIC"/>
    <property type="match status" value="1"/>
</dbReference>
<dbReference type="Gene3D" id="1.10.150.240">
    <property type="entry name" value="Putative phosphatase, domain 2"/>
    <property type="match status" value="1"/>
</dbReference>